<protein>
    <recommendedName>
        <fullName evidence="1">Single-stranded DNA binding protein Ssb-like OB fold domain-containing protein</fullName>
    </recommendedName>
</protein>
<evidence type="ECO:0000259" key="1">
    <source>
        <dbReference type="Pfam" id="PF21473"/>
    </source>
</evidence>
<feature type="domain" description="Single-stranded DNA binding protein Ssb-like OB fold" evidence="1">
    <location>
        <begin position="24"/>
        <end position="120"/>
    </location>
</feature>
<dbReference type="EMBL" id="BQKI01000005">
    <property type="protein sequence ID" value="GJM94956.1"/>
    <property type="molecule type" value="Genomic_DNA"/>
</dbReference>
<proteinExistence type="predicted"/>
<dbReference type="SUPFAM" id="SSF50249">
    <property type="entry name" value="Nucleic acid-binding proteins"/>
    <property type="match status" value="1"/>
</dbReference>
<sequence>MATASKGGEKPALRKPVFTKVDKLIPGNDRHTLTVKVVSSAPVVARGRVGGGPSIAVGSRPNRIAECLVGDETGAILFTARNEQVDLLKPGATAILRNAKIDMFKGSMRLAVDKWGRIEVTEPATFTVKEDNNMSLVEYELVNVPE</sequence>
<dbReference type="InterPro" id="IPR048970">
    <property type="entry name" value="OB_Ssb-like"/>
</dbReference>
<comment type="caution">
    <text evidence="2">The sequence shown here is derived from an EMBL/GenBank/DDBJ whole genome shotgun (WGS) entry which is preliminary data.</text>
</comment>
<dbReference type="Gene3D" id="2.40.50.140">
    <property type="entry name" value="Nucleic acid-binding proteins"/>
    <property type="match status" value="1"/>
</dbReference>
<dbReference type="Pfam" id="PF21473">
    <property type="entry name" value="OB_Ssb-like"/>
    <property type="match status" value="1"/>
</dbReference>
<evidence type="ECO:0000313" key="3">
    <source>
        <dbReference type="Proteomes" id="UP001054889"/>
    </source>
</evidence>
<name>A0AAV5CA40_ELECO</name>
<dbReference type="PANTHER" id="PTHR31472:SF5">
    <property type="entry name" value="OS05G0244600 PROTEIN"/>
    <property type="match status" value="1"/>
</dbReference>
<dbReference type="AlphaFoldDB" id="A0AAV5CA40"/>
<dbReference type="CDD" id="cd04491">
    <property type="entry name" value="SoSSB_OBF"/>
    <property type="match status" value="1"/>
</dbReference>
<evidence type="ECO:0000313" key="2">
    <source>
        <dbReference type="EMBL" id="GJM94956.1"/>
    </source>
</evidence>
<organism evidence="2 3">
    <name type="scientific">Eleusine coracana subsp. coracana</name>
    <dbReference type="NCBI Taxonomy" id="191504"/>
    <lineage>
        <taxon>Eukaryota</taxon>
        <taxon>Viridiplantae</taxon>
        <taxon>Streptophyta</taxon>
        <taxon>Embryophyta</taxon>
        <taxon>Tracheophyta</taxon>
        <taxon>Spermatophyta</taxon>
        <taxon>Magnoliopsida</taxon>
        <taxon>Liliopsida</taxon>
        <taxon>Poales</taxon>
        <taxon>Poaceae</taxon>
        <taxon>PACMAD clade</taxon>
        <taxon>Chloridoideae</taxon>
        <taxon>Cynodonteae</taxon>
        <taxon>Eleusininae</taxon>
        <taxon>Eleusine</taxon>
    </lineage>
</organism>
<gene>
    <name evidence="2" type="primary">ga11643</name>
    <name evidence="2" type="ORF">PR202_ga11643</name>
</gene>
<reference evidence="2" key="2">
    <citation type="submission" date="2021-12" db="EMBL/GenBank/DDBJ databases">
        <title>Resequencing data analysis of finger millet.</title>
        <authorList>
            <person name="Hatakeyama M."/>
            <person name="Aluri S."/>
            <person name="Balachadran M.T."/>
            <person name="Sivarajan S.R."/>
            <person name="Poveda L."/>
            <person name="Shimizu-Inatsugi R."/>
            <person name="Schlapbach R."/>
            <person name="Sreeman S.M."/>
            <person name="Shimizu K.K."/>
        </authorList>
    </citation>
    <scope>NUCLEOTIDE SEQUENCE</scope>
</reference>
<keyword evidence="3" id="KW-1185">Reference proteome</keyword>
<dbReference type="PANTHER" id="PTHR31472">
    <property type="entry name" value="OS05G0244600 PROTEIN"/>
    <property type="match status" value="1"/>
</dbReference>
<accession>A0AAV5CA40</accession>
<dbReference type="InterPro" id="IPR012340">
    <property type="entry name" value="NA-bd_OB-fold"/>
</dbReference>
<dbReference type="Proteomes" id="UP001054889">
    <property type="component" value="Unassembled WGS sequence"/>
</dbReference>
<reference evidence="2" key="1">
    <citation type="journal article" date="2018" name="DNA Res.">
        <title>Multiple hybrid de novo genome assembly of finger millet, an orphan allotetraploid crop.</title>
        <authorList>
            <person name="Hatakeyama M."/>
            <person name="Aluri S."/>
            <person name="Balachadran M.T."/>
            <person name="Sivarajan S.R."/>
            <person name="Patrignani A."/>
            <person name="Gruter S."/>
            <person name="Poveda L."/>
            <person name="Shimizu-Inatsugi R."/>
            <person name="Baeten J."/>
            <person name="Francoijs K.J."/>
            <person name="Nataraja K.N."/>
            <person name="Reddy Y.A.N."/>
            <person name="Phadnis S."/>
            <person name="Ravikumar R.L."/>
            <person name="Schlapbach R."/>
            <person name="Sreeman S.M."/>
            <person name="Shimizu K.K."/>
        </authorList>
    </citation>
    <scope>NUCLEOTIDE SEQUENCE</scope>
</reference>